<feature type="compositionally biased region" description="Acidic residues" evidence="1">
    <location>
        <begin position="101"/>
        <end position="110"/>
    </location>
</feature>
<feature type="compositionally biased region" description="Basic residues" evidence="1">
    <location>
        <begin position="84"/>
        <end position="97"/>
    </location>
</feature>
<reference evidence="4" key="2">
    <citation type="submission" date="2025-08" db="UniProtKB">
        <authorList>
            <consortium name="RefSeq"/>
        </authorList>
    </citation>
    <scope>IDENTIFICATION</scope>
    <source>
        <tissue evidence="4">Leaf</tissue>
    </source>
</reference>
<gene>
    <name evidence="4" type="primary">LOC125313688</name>
</gene>
<dbReference type="GeneID" id="125313688"/>
<dbReference type="PANTHER" id="PTHR22993:SF9">
    <property type="entry name" value="FORMAMIDOPYRIMIDINE-DNA GLYCOSYLASE"/>
    <property type="match status" value="1"/>
</dbReference>
<feature type="region of interest" description="Disordered" evidence="1">
    <location>
        <begin position="76"/>
        <end position="206"/>
    </location>
</feature>
<feature type="compositionally biased region" description="Basic residues" evidence="1">
    <location>
        <begin position="128"/>
        <end position="142"/>
    </location>
</feature>
<evidence type="ECO:0000313" key="3">
    <source>
        <dbReference type="Proteomes" id="UP000827889"/>
    </source>
</evidence>
<accession>A0ABM3GYN4</accession>
<dbReference type="Gene3D" id="1.10.8.50">
    <property type="match status" value="1"/>
</dbReference>
<evidence type="ECO:0000256" key="1">
    <source>
        <dbReference type="SAM" id="MobiDB-lite"/>
    </source>
</evidence>
<feature type="domain" description="Formamidopyrimidine-DNA glycosylase-like C-terminal" evidence="2">
    <location>
        <begin position="23"/>
        <end position="38"/>
    </location>
</feature>
<dbReference type="InterPro" id="IPR049332">
    <property type="entry name" value="Fpg-like_C"/>
</dbReference>
<evidence type="ECO:0000259" key="2">
    <source>
        <dbReference type="Pfam" id="PF21218"/>
    </source>
</evidence>
<feature type="compositionally biased region" description="Basic and acidic residues" evidence="1">
    <location>
        <begin position="117"/>
        <end position="126"/>
    </location>
</feature>
<reference evidence="3" key="1">
    <citation type="submission" date="2025-05" db="UniProtKB">
        <authorList>
            <consortium name="RefSeq"/>
        </authorList>
    </citation>
    <scope>NUCLEOTIDE SEQUENCE [LARGE SCALE GENOMIC DNA]</scope>
</reference>
<feature type="compositionally biased region" description="Basic residues" evidence="1">
    <location>
        <begin position="170"/>
        <end position="181"/>
    </location>
</feature>
<name>A0ABM3GYN4_9MYRT</name>
<sequence length="206" mass="22850">MVSQVIEKAIEVGADSSQFPSNWIFHSREKKPDKAFVDVDEDRYVKVVNVSAGQRIDFITAGGRTTAYVPALQKLSGANAVNAAHKKGKQTSKRKKRSKEEEEEEEEDDGGGVAIEEDNKLSETAKSKNAHKPRGQGRKSSRKPKESDDESDEAEIGEEDENAYGNGNNKQKKRTRGAVKKKGPEKALNKKTQPARNSQKQKKRAK</sequence>
<dbReference type="Proteomes" id="UP000827889">
    <property type="component" value="Chromosome 2"/>
</dbReference>
<dbReference type="RefSeq" id="XP_048129467.1">
    <property type="nucleotide sequence ID" value="XM_048273510.1"/>
</dbReference>
<feature type="compositionally biased region" description="Acidic residues" evidence="1">
    <location>
        <begin position="147"/>
        <end position="162"/>
    </location>
</feature>
<dbReference type="Pfam" id="PF21218">
    <property type="entry name" value="Fpg-like_C"/>
    <property type="match status" value="2"/>
</dbReference>
<organism evidence="3 4">
    <name type="scientific">Rhodamnia argentea</name>
    <dbReference type="NCBI Taxonomy" id="178133"/>
    <lineage>
        <taxon>Eukaryota</taxon>
        <taxon>Viridiplantae</taxon>
        <taxon>Streptophyta</taxon>
        <taxon>Embryophyta</taxon>
        <taxon>Tracheophyta</taxon>
        <taxon>Spermatophyta</taxon>
        <taxon>Magnoliopsida</taxon>
        <taxon>eudicotyledons</taxon>
        <taxon>Gunneridae</taxon>
        <taxon>Pentapetalae</taxon>
        <taxon>rosids</taxon>
        <taxon>malvids</taxon>
        <taxon>Myrtales</taxon>
        <taxon>Myrtaceae</taxon>
        <taxon>Myrtoideae</taxon>
        <taxon>Myrteae</taxon>
        <taxon>Australasian group</taxon>
        <taxon>Rhodamnia</taxon>
    </lineage>
</organism>
<keyword evidence="3" id="KW-1185">Reference proteome</keyword>
<feature type="domain" description="Formamidopyrimidine-DNA glycosylase-like C-terminal" evidence="2">
    <location>
        <begin position="53"/>
        <end position="70"/>
    </location>
</feature>
<evidence type="ECO:0000313" key="4">
    <source>
        <dbReference type="RefSeq" id="XP_048129467.1"/>
    </source>
</evidence>
<dbReference type="PANTHER" id="PTHR22993">
    <property type="entry name" value="FORMAMIDOPYRIMIDINE-DNA GLYCOSYLASE"/>
    <property type="match status" value="1"/>
</dbReference>
<proteinExistence type="predicted"/>
<protein>
    <submittedName>
        <fullName evidence="4">Formamidopyrimidine-DNA glycosylase-like</fullName>
    </submittedName>
</protein>